<proteinExistence type="predicted"/>
<dbReference type="GO" id="GO:0016020">
    <property type="term" value="C:membrane"/>
    <property type="evidence" value="ECO:0007669"/>
    <property type="project" value="UniProtKB-SubCell"/>
</dbReference>
<keyword evidence="4 6" id="KW-0472">Membrane</keyword>
<keyword evidence="2 6" id="KW-0812">Transmembrane</keyword>
<dbReference type="PANTHER" id="PTHR30168">
    <property type="entry name" value="PUTATIVE MEMBRANE PROTEIN YPFJ"/>
    <property type="match status" value="1"/>
</dbReference>
<evidence type="ECO:0000256" key="1">
    <source>
        <dbReference type="ARBA" id="ARBA00004167"/>
    </source>
</evidence>
<dbReference type="InterPro" id="IPR007343">
    <property type="entry name" value="Uncharacterised_pept_Zn_put"/>
</dbReference>
<dbReference type="Pfam" id="PF04228">
    <property type="entry name" value="Zn_peptidase"/>
    <property type="match status" value="1"/>
</dbReference>
<comment type="caution">
    <text evidence="7">The sequence shown here is derived from an EMBL/GenBank/DDBJ whole genome shotgun (WGS) entry which is preliminary data.</text>
</comment>
<keyword evidence="8" id="KW-1185">Reference proteome</keyword>
<protein>
    <recommendedName>
        <fullName evidence="9">Peptidase</fullName>
    </recommendedName>
</protein>
<dbReference type="PANTHER" id="PTHR30168:SF0">
    <property type="entry name" value="INNER MEMBRANE PROTEIN"/>
    <property type="match status" value="1"/>
</dbReference>
<dbReference type="Proteomes" id="UP000435304">
    <property type="component" value="Unassembled WGS sequence"/>
</dbReference>
<feature type="compositionally biased region" description="Pro residues" evidence="5">
    <location>
        <begin position="21"/>
        <end position="34"/>
    </location>
</feature>
<comment type="subcellular location">
    <subcellularLocation>
        <location evidence="1">Membrane</location>
        <topology evidence="1">Single-pass membrane protein</topology>
    </subcellularLocation>
</comment>
<feature type="transmembrane region" description="Helical" evidence="6">
    <location>
        <begin position="76"/>
        <end position="95"/>
    </location>
</feature>
<evidence type="ECO:0000256" key="5">
    <source>
        <dbReference type="SAM" id="MobiDB-lite"/>
    </source>
</evidence>
<dbReference type="RefSeq" id="WP_156610469.1">
    <property type="nucleotide sequence ID" value="NZ_WPCU01000007.1"/>
</dbReference>
<evidence type="ECO:0000256" key="4">
    <source>
        <dbReference type="ARBA" id="ARBA00023136"/>
    </source>
</evidence>
<evidence type="ECO:0000313" key="8">
    <source>
        <dbReference type="Proteomes" id="UP000435304"/>
    </source>
</evidence>
<reference evidence="7 8" key="1">
    <citation type="submission" date="2019-12" db="EMBL/GenBank/DDBJ databases">
        <title>Auraticoccus cholistani sp. nov., an actinomycete isolated from soil of Cholistan desert.</title>
        <authorList>
            <person name="Cheema M.T."/>
        </authorList>
    </citation>
    <scope>NUCLEOTIDE SEQUENCE [LARGE SCALE GENOMIC DNA]</scope>
    <source>
        <strain evidence="7 8">F435</strain>
    </source>
</reference>
<evidence type="ECO:0000256" key="6">
    <source>
        <dbReference type="SAM" id="Phobius"/>
    </source>
</evidence>
<evidence type="ECO:0008006" key="9">
    <source>
        <dbReference type="Google" id="ProtNLM"/>
    </source>
</evidence>
<feature type="region of interest" description="Disordered" evidence="5">
    <location>
        <begin position="1"/>
        <end position="70"/>
    </location>
</feature>
<dbReference type="AlphaFoldDB" id="A0A6A9UYE8"/>
<dbReference type="EMBL" id="WPCU01000007">
    <property type="protein sequence ID" value="MVA76794.1"/>
    <property type="molecule type" value="Genomic_DNA"/>
</dbReference>
<evidence type="ECO:0000256" key="2">
    <source>
        <dbReference type="ARBA" id="ARBA00022692"/>
    </source>
</evidence>
<name>A0A6A9UYE8_9ACTN</name>
<gene>
    <name evidence="7" type="ORF">GC722_12285</name>
</gene>
<keyword evidence="3 6" id="KW-1133">Transmembrane helix</keyword>
<accession>A0A6A9UYE8</accession>
<organism evidence="7 8">
    <name type="scientific">Auraticoccus cholistanensis</name>
    <dbReference type="NCBI Taxonomy" id="2656650"/>
    <lineage>
        <taxon>Bacteria</taxon>
        <taxon>Bacillati</taxon>
        <taxon>Actinomycetota</taxon>
        <taxon>Actinomycetes</taxon>
        <taxon>Propionibacteriales</taxon>
        <taxon>Propionibacteriaceae</taxon>
        <taxon>Auraticoccus</taxon>
    </lineage>
</organism>
<evidence type="ECO:0000313" key="7">
    <source>
        <dbReference type="EMBL" id="MVA76794.1"/>
    </source>
</evidence>
<feature type="compositionally biased region" description="Pro residues" evidence="5">
    <location>
        <begin position="60"/>
        <end position="70"/>
    </location>
</feature>
<sequence length="377" mass="41245">MTQSPWGQPPRQRPAQQWSNPPAPWGQPQWPAPGPQRGRPPAQWPGQPVWGQPTGGAPGPTFPPPRAPQRPNPLRTLFLAMSALAVVALLGLIAVNVSGVGSSSDVAWANEDYQVPPETSSPPELPAYPTTFEEAYAALEENPLYSQQMPEPVRCELPPGEPAQMSDRELDAYFTEQMACLTRAWQPPTSAAGYVEVRPPVTIYRDQVTSGCGSMEGAEAVNAFYCPADQAVYFSTLMFEYLPDLREPRIAELVMAHEYGHNVQARTNLLLPAHILMANIDDEDAQLEISRRLEVQADCFAGTFFNSTHQSLQLTDQDFAAMEQALFNIGDDQLSGDPDVVGNHGRGASRQLWGERGWETTALSSCNTFTAPSGEVE</sequence>
<evidence type="ECO:0000256" key="3">
    <source>
        <dbReference type="ARBA" id="ARBA00022989"/>
    </source>
</evidence>
<feature type="compositionally biased region" description="Low complexity" evidence="5">
    <location>
        <begin position="35"/>
        <end position="52"/>
    </location>
</feature>